<keyword evidence="2 7" id="KW-0560">Oxidoreductase</keyword>
<feature type="binding site" evidence="4">
    <location>
        <begin position="39"/>
        <end position="44"/>
    </location>
    <ligand>
        <name>NAD(+)</name>
        <dbReference type="ChEBI" id="CHEBI:57540"/>
    </ligand>
</feature>
<dbReference type="Gene3D" id="3.40.50.720">
    <property type="entry name" value="NAD(P)-binding Rossmann-like Domain"/>
    <property type="match status" value="1"/>
</dbReference>
<feature type="domain" description="3-hydroxyacyl-CoA dehydrogenase NAD binding" evidence="6">
    <location>
        <begin position="35"/>
        <end position="212"/>
    </location>
</feature>
<dbReference type="PANTHER" id="PTHR48075">
    <property type="entry name" value="3-HYDROXYACYL-COA DEHYDROGENASE FAMILY PROTEIN"/>
    <property type="match status" value="1"/>
</dbReference>
<dbReference type="SUPFAM" id="SSF51735">
    <property type="entry name" value="NAD(P)-binding Rossmann-fold domains"/>
    <property type="match status" value="1"/>
</dbReference>
<accession>A0A075G0I3</accession>
<dbReference type="EMBL" id="KF900446">
    <property type="protein sequence ID" value="AIE95301.1"/>
    <property type="molecule type" value="Genomic_DNA"/>
</dbReference>
<dbReference type="PROSITE" id="PS00067">
    <property type="entry name" value="3HCDH"/>
    <property type="match status" value="1"/>
</dbReference>
<feature type="binding site" evidence="4">
    <location>
        <position position="303"/>
    </location>
    <ligand>
        <name>NAD(+)</name>
        <dbReference type="ChEBI" id="CHEBI:57540"/>
    </ligand>
</feature>
<protein>
    <submittedName>
        <fullName evidence="7">3-hydroxybutyryl-CoA dehydrogenase (PaaH, hbd, fadB, mmgB)</fullName>
        <ecNumber evidence="7">1.1.1.157</ecNumber>
    </submittedName>
</protein>
<feature type="binding site" evidence="4">
    <location>
        <position position="126"/>
    </location>
    <ligand>
        <name>NAD(+)</name>
        <dbReference type="ChEBI" id="CHEBI:57540"/>
    </ligand>
</feature>
<name>A0A075G0I3_9EURY</name>
<evidence type="ECO:0000256" key="3">
    <source>
        <dbReference type="PIRSR" id="PIRSR000105-1"/>
    </source>
</evidence>
<feature type="binding site" evidence="4">
    <location>
        <position position="121"/>
    </location>
    <ligand>
        <name>NAD(+)</name>
        <dbReference type="ChEBI" id="CHEBI:57540"/>
    </ligand>
</feature>
<dbReference type="AlphaFoldDB" id="A0A075G0I3"/>
<dbReference type="PANTHER" id="PTHR48075:SF5">
    <property type="entry name" value="3-HYDROXYBUTYRYL-COA DEHYDROGENASE"/>
    <property type="match status" value="1"/>
</dbReference>
<dbReference type="FunFam" id="3.40.50.720:FF:000009">
    <property type="entry name" value="Fatty oxidation complex, alpha subunit"/>
    <property type="match status" value="1"/>
</dbReference>
<dbReference type="GO" id="GO:0008691">
    <property type="term" value="F:3-hydroxybutyryl-CoA dehydrogenase activity"/>
    <property type="evidence" value="ECO:0007669"/>
    <property type="project" value="UniProtKB-EC"/>
</dbReference>
<evidence type="ECO:0000256" key="4">
    <source>
        <dbReference type="PIRSR" id="PIRSR000105-2"/>
    </source>
</evidence>
<feature type="binding site" evidence="4">
    <location>
        <position position="148"/>
    </location>
    <ligand>
        <name>NAD(+)</name>
        <dbReference type="ChEBI" id="CHEBI:57540"/>
    </ligand>
</feature>
<feature type="domain" description="3-hydroxyacyl-CoA dehydrogenase C-terminal" evidence="5">
    <location>
        <begin position="215"/>
        <end position="311"/>
    </location>
</feature>
<evidence type="ECO:0000256" key="1">
    <source>
        <dbReference type="ARBA" id="ARBA00009463"/>
    </source>
</evidence>
<feature type="site" description="Important for catalytic activity" evidence="3">
    <location>
        <position position="169"/>
    </location>
</feature>
<dbReference type="GO" id="GO:0006631">
    <property type="term" value="P:fatty acid metabolic process"/>
    <property type="evidence" value="ECO:0007669"/>
    <property type="project" value="InterPro"/>
</dbReference>
<dbReference type="InterPro" id="IPR022694">
    <property type="entry name" value="3-OHacyl-CoA_DH"/>
</dbReference>
<reference evidence="7" key="1">
    <citation type="journal article" date="2014" name="Genome Biol. Evol.">
        <title>Pangenome evidence for extensive interdomain horizontal transfer affecting lineage core and shell genes in uncultured planktonic thaumarchaeota and euryarchaeota.</title>
        <authorList>
            <person name="Deschamps P."/>
            <person name="Zivanovic Y."/>
            <person name="Moreira D."/>
            <person name="Rodriguez-Valera F."/>
            <person name="Lopez-Garcia P."/>
        </authorList>
    </citation>
    <scope>NUCLEOTIDE SEQUENCE</scope>
</reference>
<gene>
    <name evidence="7" type="primary">fadB</name>
    <name evidence="7" type="synonym">hbd</name>
    <name evidence="7" type="synonym">mmgB</name>
    <name evidence="7" type="synonym">paaH</name>
</gene>
<dbReference type="InterPro" id="IPR006108">
    <property type="entry name" value="3HC_DH_C"/>
</dbReference>
<dbReference type="EC" id="1.1.1.157" evidence="7"/>
<keyword evidence="4" id="KW-0520">NAD</keyword>
<dbReference type="InterPro" id="IPR013328">
    <property type="entry name" value="6PGD_dom2"/>
</dbReference>
<dbReference type="Pfam" id="PF02737">
    <property type="entry name" value="3HCDH_N"/>
    <property type="match status" value="1"/>
</dbReference>
<feature type="binding site" evidence="4">
    <location>
        <position position="172"/>
    </location>
    <ligand>
        <name>NAD(+)</name>
        <dbReference type="ChEBI" id="CHEBI:57540"/>
    </ligand>
</feature>
<dbReference type="Gene3D" id="1.10.1040.10">
    <property type="entry name" value="N-(1-d-carboxylethyl)-l-norvaline Dehydrogenase, domain 2"/>
    <property type="match status" value="1"/>
</dbReference>
<dbReference type="NCBIfam" id="NF004474">
    <property type="entry name" value="PRK05808.1"/>
    <property type="match status" value="1"/>
</dbReference>
<feature type="binding site" evidence="4">
    <location>
        <position position="62"/>
    </location>
    <ligand>
        <name>NAD(+)</name>
        <dbReference type="ChEBI" id="CHEBI:57540"/>
    </ligand>
</feature>
<dbReference type="InterPro" id="IPR008927">
    <property type="entry name" value="6-PGluconate_DH-like_C_sf"/>
</dbReference>
<evidence type="ECO:0000256" key="2">
    <source>
        <dbReference type="ARBA" id="ARBA00023002"/>
    </source>
</evidence>
<dbReference type="SUPFAM" id="SSF48179">
    <property type="entry name" value="6-phosphogluconate dehydrogenase C-terminal domain-like"/>
    <property type="match status" value="1"/>
</dbReference>
<dbReference type="PIRSF" id="PIRSF000105">
    <property type="entry name" value="HCDH"/>
    <property type="match status" value="1"/>
</dbReference>
<proteinExistence type="inferred from homology"/>
<evidence type="ECO:0000259" key="5">
    <source>
        <dbReference type="Pfam" id="PF00725"/>
    </source>
</evidence>
<comment type="similarity">
    <text evidence="1">Belongs to the 3-hydroxyacyl-CoA dehydrogenase family.</text>
</comment>
<dbReference type="GO" id="GO:0070403">
    <property type="term" value="F:NAD+ binding"/>
    <property type="evidence" value="ECO:0007669"/>
    <property type="project" value="InterPro"/>
</dbReference>
<dbReference type="Pfam" id="PF00725">
    <property type="entry name" value="3HCDH"/>
    <property type="match status" value="1"/>
</dbReference>
<evidence type="ECO:0000259" key="6">
    <source>
        <dbReference type="Pfam" id="PF02737"/>
    </source>
</evidence>
<dbReference type="InterPro" id="IPR006176">
    <property type="entry name" value="3-OHacyl-CoA_DH_NAD-bd"/>
</dbReference>
<evidence type="ECO:0000313" key="7">
    <source>
        <dbReference type="EMBL" id="AIE95301.1"/>
    </source>
</evidence>
<dbReference type="InterPro" id="IPR036291">
    <property type="entry name" value="NAD(P)-bd_dom_sf"/>
</dbReference>
<organism evidence="7">
    <name type="scientific">uncultured marine group II/III euryarchaeote AD1000_63_B07</name>
    <dbReference type="NCBI Taxonomy" id="1457793"/>
    <lineage>
        <taxon>Archaea</taxon>
        <taxon>Methanobacteriati</taxon>
        <taxon>Methanobacteriota</taxon>
        <taxon>environmental samples</taxon>
    </lineage>
</organism>
<dbReference type="InterPro" id="IPR006180">
    <property type="entry name" value="3-OHacyl-CoA_DH_CS"/>
</dbReference>
<sequence length="312" mass="33526">MRSPASRLQPDWTTNRLSKAHAPPYTRQRVEISSIAVLGAGQMGNGIAQVAACAGYEVTMIDIEQRFVDHGMASIESSLAKLVSKGRMDEEDAKAALSRVRACTDRGEAGDSDLVVEAIPEIPELKFSTFSELDDICKPEAILASNTSSISIDDIAASTNRPDRVIGMHFMNPVPIMKLVEIINGSQTLPEVNAAVVEAAERMGKTALSCNDSPGFVSNRILCPMLNEAILTLQEGVAEPEAIDGIMRLGMNHPIGPLALADLIGLDTVLHIMNVLHEGLGDDKYAPAPLLVEMVEQGKLGRKSGQGFYSYQ</sequence>